<sequence length="97" mass="10879">MAKYMEKILSELMQVDADLMKETLRKLIRKITEVIAGTNSSIPIVVALIGCFTEVIALRKSVQETSSAQQQMGAPRTREIQHLDLEKDTGIGIRFKC</sequence>
<dbReference type="AlphaFoldDB" id="A0AAW1UUN0"/>
<organism evidence="1 2">
    <name type="scientific">Henosepilachna vigintioctopunctata</name>
    <dbReference type="NCBI Taxonomy" id="420089"/>
    <lineage>
        <taxon>Eukaryota</taxon>
        <taxon>Metazoa</taxon>
        <taxon>Ecdysozoa</taxon>
        <taxon>Arthropoda</taxon>
        <taxon>Hexapoda</taxon>
        <taxon>Insecta</taxon>
        <taxon>Pterygota</taxon>
        <taxon>Neoptera</taxon>
        <taxon>Endopterygota</taxon>
        <taxon>Coleoptera</taxon>
        <taxon>Polyphaga</taxon>
        <taxon>Cucujiformia</taxon>
        <taxon>Coccinelloidea</taxon>
        <taxon>Coccinellidae</taxon>
        <taxon>Epilachninae</taxon>
        <taxon>Epilachnini</taxon>
        <taxon>Henosepilachna</taxon>
    </lineage>
</organism>
<dbReference type="Proteomes" id="UP001431783">
    <property type="component" value="Unassembled WGS sequence"/>
</dbReference>
<dbReference type="EMBL" id="JARQZJ010000091">
    <property type="protein sequence ID" value="KAK9883697.1"/>
    <property type="molecule type" value="Genomic_DNA"/>
</dbReference>
<proteinExistence type="predicted"/>
<gene>
    <name evidence="1" type="ORF">WA026_001884</name>
</gene>
<accession>A0AAW1UUN0</accession>
<keyword evidence="2" id="KW-1185">Reference proteome</keyword>
<evidence type="ECO:0000313" key="2">
    <source>
        <dbReference type="Proteomes" id="UP001431783"/>
    </source>
</evidence>
<comment type="caution">
    <text evidence="1">The sequence shown here is derived from an EMBL/GenBank/DDBJ whole genome shotgun (WGS) entry which is preliminary data.</text>
</comment>
<name>A0AAW1UUN0_9CUCU</name>
<reference evidence="1 2" key="1">
    <citation type="submission" date="2023-03" db="EMBL/GenBank/DDBJ databases">
        <title>Genome insight into feeding habits of ladybird beetles.</title>
        <authorList>
            <person name="Li H.-S."/>
            <person name="Huang Y.-H."/>
            <person name="Pang H."/>
        </authorList>
    </citation>
    <scope>NUCLEOTIDE SEQUENCE [LARGE SCALE GENOMIC DNA]</scope>
    <source>
        <strain evidence="1">SYSU_2023b</strain>
        <tissue evidence="1">Whole body</tissue>
    </source>
</reference>
<evidence type="ECO:0000313" key="1">
    <source>
        <dbReference type="EMBL" id="KAK9883697.1"/>
    </source>
</evidence>
<protein>
    <submittedName>
        <fullName evidence="1">Uncharacterized protein</fullName>
    </submittedName>
</protein>